<feature type="transmembrane region" description="Helical" evidence="1">
    <location>
        <begin position="20"/>
        <end position="41"/>
    </location>
</feature>
<evidence type="ECO:0000313" key="2">
    <source>
        <dbReference type="EMBL" id="JAH91490.1"/>
    </source>
</evidence>
<reference evidence="2" key="2">
    <citation type="journal article" date="2015" name="Fish Shellfish Immunol.">
        <title>Early steps in the European eel (Anguilla anguilla)-Vibrio vulnificus interaction in the gills: Role of the RtxA13 toxin.</title>
        <authorList>
            <person name="Callol A."/>
            <person name="Pajuelo D."/>
            <person name="Ebbesson L."/>
            <person name="Teles M."/>
            <person name="MacKenzie S."/>
            <person name="Amaro C."/>
        </authorList>
    </citation>
    <scope>NUCLEOTIDE SEQUENCE</scope>
</reference>
<keyword evidence="1" id="KW-0812">Transmembrane</keyword>
<dbReference type="EMBL" id="GBXM01017087">
    <property type="protein sequence ID" value="JAH91490.1"/>
    <property type="molecule type" value="Transcribed_RNA"/>
</dbReference>
<organism evidence="2">
    <name type="scientific">Anguilla anguilla</name>
    <name type="common">European freshwater eel</name>
    <name type="synonym">Muraena anguilla</name>
    <dbReference type="NCBI Taxonomy" id="7936"/>
    <lineage>
        <taxon>Eukaryota</taxon>
        <taxon>Metazoa</taxon>
        <taxon>Chordata</taxon>
        <taxon>Craniata</taxon>
        <taxon>Vertebrata</taxon>
        <taxon>Euteleostomi</taxon>
        <taxon>Actinopterygii</taxon>
        <taxon>Neopterygii</taxon>
        <taxon>Teleostei</taxon>
        <taxon>Anguilliformes</taxon>
        <taxon>Anguillidae</taxon>
        <taxon>Anguilla</taxon>
    </lineage>
</organism>
<dbReference type="AlphaFoldDB" id="A0A0E9WPJ0"/>
<sequence length="96" mass="11354">MMHSHYFSIPSHQPLTVYSYTFHLSTVNSLFYYYASAWVFYTRLSMWGGGITNKKRVERKQSQREEGQRRCRVCFDPALRPASTEQHILPAYPTQD</sequence>
<reference evidence="2" key="1">
    <citation type="submission" date="2014-11" db="EMBL/GenBank/DDBJ databases">
        <authorList>
            <person name="Amaro Gonzalez C."/>
        </authorList>
    </citation>
    <scope>NUCLEOTIDE SEQUENCE</scope>
</reference>
<proteinExistence type="predicted"/>
<evidence type="ECO:0000256" key="1">
    <source>
        <dbReference type="SAM" id="Phobius"/>
    </source>
</evidence>
<accession>A0A0E9WPJ0</accession>
<keyword evidence="1" id="KW-1133">Transmembrane helix</keyword>
<name>A0A0E9WPJ0_ANGAN</name>
<keyword evidence="1" id="KW-0472">Membrane</keyword>
<protein>
    <submittedName>
        <fullName evidence="2">Uncharacterized protein</fullName>
    </submittedName>
</protein>